<dbReference type="AlphaFoldDB" id="A0A9D2R7S5"/>
<evidence type="ECO:0000259" key="3">
    <source>
        <dbReference type="Pfam" id="PF14285"/>
    </source>
</evidence>
<keyword evidence="2" id="KW-0812">Transmembrane</keyword>
<evidence type="ECO:0000256" key="1">
    <source>
        <dbReference type="SAM" id="MobiDB-lite"/>
    </source>
</evidence>
<feature type="compositionally biased region" description="Basic and acidic residues" evidence="1">
    <location>
        <begin position="83"/>
        <end position="108"/>
    </location>
</feature>
<feature type="compositionally biased region" description="Polar residues" evidence="1">
    <location>
        <begin position="70"/>
        <end position="82"/>
    </location>
</feature>
<dbReference type="EMBL" id="DWUX01000143">
    <property type="protein sequence ID" value="HJD39958.1"/>
    <property type="molecule type" value="Genomic_DNA"/>
</dbReference>
<feature type="transmembrane region" description="Helical" evidence="2">
    <location>
        <begin position="130"/>
        <end position="149"/>
    </location>
</feature>
<keyword evidence="2" id="KW-1133">Transmembrane helix</keyword>
<feature type="compositionally biased region" description="Basic and acidic residues" evidence="1">
    <location>
        <begin position="19"/>
        <end position="28"/>
    </location>
</feature>
<protein>
    <submittedName>
        <fullName evidence="4">DUF4367 domain-containing protein</fullName>
    </submittedName>
</protein>
<evidence type="ECO:0000256" key="2">
    <source>
        <dbReference type="SAM" id="Phobius"/>
    </source>
</evidence>
<reference evidence="4" key="1">
    <citation type="journal article" date="2021" name="PeerJ">
        <title>Extensive microbial diversity within the chicken gut microbiome revealed by metagenomics and culture.</title>
        <authorList>
            <person name="Gilroy R."/>
            <person name="Ravi A."/>
            <person name="Getino M."/>
            <person name="Pursley I."/>
            <person name="Horton D.L."/>
            <person name="Alikhan N.F."/>
            <person name="Baker D."/>
            <person name="Gharbi K."/>
            <person name="Hall N."/>
            <person name="Watson M."/>
            <person name="Adriaenssens E.M."/>
            <person name="Foster-Nyarko E."/>
            <person name="Jarju S."/>
            <person name="Secka A."/>
            <person name="Antonio M."/>
            <person name="Oren A."/>
            <person name="Chaudhuri R.R."/>
            <person name="La Ragione R."/>
            <person name="Hildebrand F."/>
            <person name="Pallen M.J."/>
        </authorList>
    </citation>
    <scope>NUCLEOTIDE SEQUENCE</scope>
    <source>
        <strain evidence="4">ChiW19-6364</strain>
    </source>
</reference>
<feature type="compositionally biased region" description="Basic and acidic residues" evidence="1">
    <location>
        <begin position="50"/>
        <end position="60"/>
    </location>
</feature>
<gene>
    <name evidence="4" type="ORF">H9913_07995</name>
</gene>
<feature type="region of interest" description="Disordered" evidence="1">
    <location>
        <begin position="1"/>
        <end position="108"/>
    </location>
</feature>
<reference evidence="4" key="2">
    <citation type="submission" date="2021-04" db="EMBL/GenBank/DDBJ databases">
        <authorList>
            <person name="Gilroy R."/>
        </authorList>
    </citation>
    <scope>NUCLEOTIDE SEQUENCE</scope>
    <source>
        <strain evidence="4">ChiW19-6364</strain>
    </source>
</reference>
<dbReference type="InterPro" id="IPR025377">
    <property type="entry name" value="DUF4367"/>
</dbReference>
<sequence length="318" mass="36745">MSKIKEQSSSGRSESAENTEDREFDKWVRQQFLEEAEDIEKEIEQIPDSKAWEPTEEKFQELLQKAKKQGTIQSPTGFIQKTGSEEDRDKKNRNKNQKEKLNSEKYDNTKEKIVKKPGQKLKSFNFRGKVIKWAAAAAVTIFGIFGVSMSSEANRAYIMEKVDRMLGKHTQTEIDNDKMLINSTTEEEARIDIEVALGVELPQFYYLPKEMKYQDYVVDAEAQMAVIQYQYNEQIIHFLILSNERDASAVATSDFGKKIDTISSKLTDGINSILWEVLDEDDKQPTHILQWDYKNVYYELSGKIENGEVMSIAENILY</sequence>
<evidence type="ECO:0000313" key="4">
    <source>
        <dbReference type="EMBL" id="HJD39958.1"/>
    </source>
</evidence>
<accession>A0A9D2R7S5</accession>
<organism evidence="4 5">
    <name type="scientific">Candidatus Blautia stercoripullorum</name>
    <dbReference type="NCBI Taxonomy" id="2838502"/>
    <lineage>
        <taxon>Bacteria</taxon>
        <taxon>Bacillati</taxon>
        <taxon>Bacillota</taxon>
        <taxon>Clostridia</taxon>
        <taxon>Lachnospirales</taxon>
        <taxon>Lachnospiraceae</taxon>
        <taxon>Blautia</taxon>
    </lineage>
</organism>
<evidence type="ECO:0000313" key="5">
    <source>
        <dbReference type="Proteomes" id="UP000823850"/>
    </source>
</evidence>
<keyword evidence="2" id="KW-0472">Membrane</keyword>
<name>A0A9D2R7S5_9FIRM</name>
<comment type="caution">
    <text evidence="4">The sequence shown here is derived from an EMBL/GenBank/DDBJ whole genome shotgun (WGS) entry which is preliminary data.</text>
</comment>
<dbReference type="Pfam" id="PF14285">
    <property type="entry name" value="DUF4367"/>
    <property type="match status" value="1"/>
</dbReference>
<dbReference type="Proteomes" id="UP000823850">
    <property type="component" value="Unassembled WGS sequence"/>
</dbReference>
<proteinExistence type="predicted"/>
<feature type="domain" description="DUF4367" evidence="3">
    <location>
        <begin position="203"/>
        <end position="316"/>
    </location>
</feature>